<organism evidence="10 11">
    <name type="scientific">Devosia enhydra</name>
    <dbReference type="NCBI Taxonomy" id="665118"/>
    <lineage>
        <taxon>Bacteria</taxon>
        <taxon>Pseudomonadati</taxon>
        <taxon>Pseudomonadota</taxon>
        <taxon>Alphaproteobacteria</taxon>
        <taxon>Hyphomicrobiales</taxon>
        <taxon>Devosiaceae</taxon>
        <taxon>Devosia</taxon>
    </lineage>
</organism>
<dbReference type="EMBL" id="FPKU01000003">
    <property type="protein sequence ID" value="SFZ86110.1"/>
    <property type="molecule type" value="Genomic_DNA"/>
</dbReference>
<dbReference type="SUPFAM" id="SSF103025">
    <property type="entry name" value="Folate-binding domain"/>
    <property type="match status" value="1"/>
</dbReference>
<evidence type="ECO:0000256" key="6">
    <source>
        <dbReference type="ARBA" id="ARBA00047665"/>
    </source>
</evidence>
<dbReference type="GO" id="GO:0008483">
    <property type="term" value="F:transaminase activity"/>
    <property type="evidence" value="ECO:0007669"/>
    <property type="project" value="UniProtKB-KW"/>
</dbReference>
<evidence type="ECO:0000259" key="9">
    <source>
        <dbReference type="Pfam" id="PF08669"/>
    </source>
</evidence>
<dbReference type="GO" id="GO:0005960">
    <property type="term" value="C:glycine cleavage complex"/>
    <property type="evidence" value="ECO:0007669"/>
    <property type="project" value="InterPro"/>
</dbReference>
<dbReference type="Gene3D" id="2.40.30.110">
    <property type="entry name" value="Aminomethyltransferase beta-barrel domains"/>
    <property type="match status" value="1"/>
</dbReference>
<evidence type="ECO:0000256" key="7">
    <source>
        <dbReference type="PIRSR" id="PIRSR006487-1"/>
    </source>
</evidence>
<dbReference type="OrthoDB" id="9774591at2"/>
<feature type="binding site" evidence="7">
    <location>
        <position position="215"/>
    </location>
    <ligand>
        <name>substrate</name>
    </ligand>
</feature>
<dbReference type="GO" id="GO:0032259">
    <property type="term" value="P:methylation"/>
    <property type="evidence" value="ECO:0007669"/>
    <property type="project" value="UniProtKB-KW"/>
</dbReference>
<evidence type="ECO:0000256" key="5">
    <source>
        <dbReference type="ARBA" id="ARBA00031395"/>
    </source>
</evidence>
<evidence type="ECO:0000256" key="3">
    <source>
        <dbReference type="ARBA" id="ARBA00022576"/>
    </source>
</evidence>
<evidence type="ECO:0000256" key="4">
    <source>
        <dbReference type="ARBA" id="ARBA00022679"/>
    </source>
</evidence>
<reference evidence="10 11" key="1">
    <citation type="submission" date="2016-11" db="EMBL/GenBank/DDBJ databases">
        <authorList>
            <person name="Jaros S."/>
            <person name="Januszkiewicz K."/>
            <person name="Wedrychowicz H."/>
        </authorList>
    </citation>
    <scope>NUCLEOTIDE SEQUENCE [LARGE SCALE GENOMIC DNA]</scope>
    <source>
        <strain evidence="10 11">ATCC 23634</strain>
    </source>
</reference>
<evidence type="ECO:0000256" key="2">
    <source>
        <dbReference type="ARBA" id="ARBA00012616"/>
    </source>
</evidence>
<evidence type="ECO:0000313" key="11">
    <source>
        <dbReference type="Proteomes" id="UP000183447"/>
    </source>
</evidence>
<dbReference type="InterPro" id="IPR028896">
    <property type="entry name" value="GcvT/YgfZ/DmdA"/>
</dbReference>
<dbReference type="Gene3D" id="3.30.1360.120">
    <property type="entry name" value="Probable tRNA modification gtpase trme, domain 1"/>
    <property type="match status" value="1"/>
</dbReference>
<keyword evidence="11" id="KW-1185">Reference proteome</keyword>
<evidence type="ECO:0000313" key="10">
    <source>
        <dbReference type="EMBL" id="SFZ86110.1"/>
    </source>
</evidence>
<dbReference type="InterPro" id="IPR013977">
    <property type="entry name" value="GcvT_C"/>
</dbReference>
<dbReference type="InterPro" id="IPR006222">
    <property type="entry name" value="GCVT_N"/>
</dbReference>
<dbReference type="InterPro" id="IPR006223">
    <property type="entry name" value="GcvT"/>
</dbReference>
<dbReference type="Gene3D" id="3.30.70.1400">
    <property type="entry name" value="Aminomethyltransferase beta-barrel domains"/>
    <property type="match status" value="1"/>
</dbReference>
<dbReference type="GO" id="GO:0006546">
    <property type="term" value="P:glycine catabolic process"/>
    <property type="evidence" value="ECO:0007669"/>
    <property type="project" value="InterPro"/>
</dbReference>
<protein>
    <recommendedName>
        <fullName evidence="2">aminomethyltransferase</fullName>
        <ecNumber evidence="2">2.1.2.10</ecNumber>
    </recommendedName>
    <alternativeName>
        <fullName evidence="5">Glycine cleavage system T protein</fullName>
    </alternativeName>
</protein>
<dbReference type="STRING" id="665118.SAMN02983003_3284"/>
<evidence type="ECO:0000259" key="8">
    <source>
        <dbReference type="Pfam" id="PF01571"/>
    </source>
</evidence>
<dbReference type="InterPro" id="IPR029043">
    <property type="entry name" value="GcvT/YgfZ_C"/>
</dbReference>
<dbReference type="NCBIfam" id="NF001567">
    <property type="entry name" value="PRK00389.1"/>
    <property type="match status" value="1"/>
</dbReference>
<dbReference type="Gene3D" id="4.10.1250.10">
    <property type="entry name" value="Aminomethyltransferase fragment"/>
    <property type="match status" value="1"/>
</dbReference>
<keyword evidence="4 10" id="KW-0808">Transferase</keyword>
<comment type="catalytic activity">
    <reaction evidence="6">
        <text>N(6)-[(R)-S(8)-aminomethyldihydrolipoyl]-L-lysyl-[protein] + (6S)-5,6,7,8-tetrahydrofolate = N(6)-[(R)-dihydrolipoyl]-L-lysyl-[protein] + (6R)-5,10-methylene-5,6,7,8-tetrahydrofolate + NH4(+)</text>
        <dbReference type="Rhea" id="RHEA:16945"/>
        <dbReference type="Rhea" id="RHEA-COMP:10475"/>
        <dbReference type="Rhea" id="RHEA-COMP:10492"/>
        <dbReference type="ChEBI" id="CHEBI:15636"/>
        <dbReference type="ChEBI" id="CHEBI:28938"/>
        <dbReference type="ChEBI" id="CHEBI:57453"/>
        <dbReference type="ChEBI" id="CHEBI:83100"/>
        <dbReference type="ChEBI" id="CHEBI:83143"/>
        <dbReference type="EC" id="2.1.2.10"/>
    </reaction>
</comment>
<feature type="domain" description="GCVT N-terminal" evidence="8">
    <location>
        <begin position="16"/>
        <end position="277"/>
    </location>
</feature>
<dbReference type="PANTHER" id="PTHR43757:SF2">
    <property type="entry name" value="AMINOMETHYLTRANSFERASE, MITOCHONDRIAL"/>
    <property type="match status" value="1"/>
</dbReference>
<dbReference type="EC" id="2.1.2.10" evidence="2"/>
<name>A0A1K2I150_9HYPH</name>
<dbReference type="PIRSF" id="PIRSF006487">
    <property type="entry name" value="GcvT"/>
    <property type="match status" value="1"/>
</dbReference>
<dbReference type="AlphaFoldDB" id="A0A1K2I150"/>
<dbReference type="NCBIfam" id="TIGR00528">
    <property type="entry name" value="gcvT"/>
    <property type="match status" value="1"/>
</dbReference>
<sequence length="391" mass="41049">MSESSAEPLKSVLLDARHRALGGRMVPFAGHELPVQYPSGIMAEHKWTREQAGLFDVSHMGPAFVTLSQPTGDADADHAAIAALVEPLVCGDIAGLKPGQIRYTLLLNEHGGVLDDLMIARSPLVGGELYIVVNAGTKDADYARFAEALGSHATIARSDGHYALLALQGPQAASVMEGLVPAATALGFMNYGAFEWAGETLFIARSGYTGEDGFEILVPRAAAEALWDALVADPRVKPIGLGARDSLRLEAGLPLYGHDLDPGFSPAEGNLSFAIGKRRRASADFPGAGRILRELSGALGRLRVGLLVEGAPAREGAEITDETGAVIGTVTSGGFAPSLGRAIAMGYVPPKFSEPGTRLGVLVRGRSQAATVAPMPFVPHRYFRKPAKQGL</sequence>
<dbReference type="SUPFAM" id="SSF101790">
    <property type="entry name" value="Aminomethyltransferase beta-barrel domain"/>
    <property type="match status" value="1"/>
</dbReference>
<comment type="similarity">
    <text evidence="1">Belongs to the GcvT family.</text>
</comment>
<gene>
    <name evidence="10" type="ORF">SAMN02983003_3284</name>
</gene>
<keyword evidence="10" id="KW-0489">Methyltransferase</keyword>
<feature type="domain" description="Aminomethyltransferase C-terminal" evidence="9">
    <location>
        <begin position="303"/>
        <end position="378"/>
    </location>
</feature>
<evidence type="ECO:0000256" key="1">
    <source>
        <dbReference type="ARBA" id="ARBA00008609"/>
    </source>
</evidence>
<keyword evidence="3" id="KW-0032">Aminotransferase</keyword>
<dbReference type="GO" id="GO:0008168">
    <property type="term" value="F:methyltransferase activity"/>
    <property type="evidence" value="ECO:0007669"/>
    <property type="project" value="UniProtKB-KW"/>
</dbReference>
<accession>A0A1K2I150</accession>
<dbReference type="Pfam" id="PF08669">
    <property type="entry name" value="GCV_T_C"/>
    <property type="match status" value="1"/>
</dbReference>
<proteinExistence type="inferred from homology"/>
<dbReference type="RefSeq" id="WP_072345460.1">
    <property type="nucleotide sequence ID" value="NZ_FPKU01000003.1"/>
</dbReference>
<dbReference type="Proteomes" id="UP000183447">
    <property type="component" value="Unassembled WGS sequence"/>
</dbReference>
<dbReference type="GO" id="GO:0004047">
    <property type="term" value="F:aminomethyltransferase activity"/>
    <property type="evidence" value="ECO:0007669"/>
    <property type="project" value="UniProtKB-EC"/>
</dbReference>
<dbReference type="InterPro" id="IPR027266">
    <property type="entry name" value="TrmE/GcvT-like"/>
</dbReference>
<dbReference type="PANTHER" id="PTHR43757">
    <property type="entry name" value="AMINOMETHYLTRANSFERASE"/>
    <property type="match status" value="1"/>
</dbReference>
<dbReference type="Pfam" id="PF01571">
    <property type="entry name" value="GCV_T"/>
    <property type="match status" value="1"/>
</dbReference>